<dbReference type="GO" id="GO:0030968">
    <property type="term" value="P:endoplasmic reticulum unfolded protein response"/>
    <property type="evidence" value="ECO:0007669"/>
    <property type="project" value="TreeGrafter"/>
</dbReference>
<name>A0A3R7YS02_APHAT</name>
<feature type="domain" description="BZIP" evidence="7">
    <location>
        <begin position="496"/>
        <end position="511"/>
    </location>
</feature>
<dbReference type="Proteomes" id="UP000284702">
    <property type="component" value="Unassembled WGS sequence"/>
</dbReference>
<keyword evidence="4" id="KW-0804">Transcription</keyword>
<keyword evidence="3" id="KW-0238">DNA-binding</keyword>
<keyword evidence="9" id="KW-1185">Reference proteome</keyword>
<dbReference type="PROSITE" id="PS00036">
    <property type="entry name" value="BZIP_BASIC"/>
    <property type="match status" value="1"/>
</dbReference>
<dbReference type="InterPro" id="IPR004827">
    <property type="entry name" value="bZIP"/>
</dbReference>
<feature type="compositionally biased region" description="Basic and acidic residues" evidence="6">
    <location>
        <begin position="491"/>
        <end position="507"/>
    </location>
</feature>
<gene>
    <name evidence="8" type="ORF">B5M09_004647</name>
</gene>
<evidence type="ECO:0000256" key="4">
    <source>
        <dbReference type="ARBA" id="ARBA00023163"/>
    </source>
</evidence>
<reference evidence="8" key="1">
    <citation type="submission" date="2018-07" db="EMBL/GenBank/DDBJ databases">
        <title>Annotation of Aphanomyces astaci genome assembly.</title>
        <authorList>
            <person name="Studholme D.J."/>
        </authorList>
    </citation>
    <scope>NUCLEOTIDE SEQUENCE [LARGE SCALE GENOMIC DNA]</scope>
    <source>
        <strain evidence="8">Pc</strain>
    </source>
</reference>
<dbReference type="Gene3D" id="1.20.5.170">
    <property type="match status" value="1"/>
</dbReference>
<feature type="compositionally biased region" description="Pro residues" evidence="6">
    <location>
        <begin position="169"/>
        <end position="179"/>
    </location>
</feature>
<evidence type="ECO:0000256" key="5">
    <source>
        <dbReference type="ARBA" id="ARBA00023242"/>
    </source>
</evidence>
<sequence length="712" mass="76665">MDWEHPWMNVPDMLIVCVEQDMQVENADEDDMMDPVLSGLPSNLTRNLWDDWNEDNALQDDTTLANFASGMDMTYVDDKQPATSSSDALLDSLMAESNIKAENGGGFDDMMSPPTSVQNFTHQDVADMMLPPSAFGYNPAVAIPSKDTSDITSHPSASSGRPRRSSNPSPYPNNSPHPPSQYGSSSNGGVHGRTSSASSSSGAAAAPVSPPRESMANMPVYSPQAAVSSPVVPASSGYQHTTAALGGGNVFNPVHSVGGDSTMHAATHSSMFASHPPPSSSTNGSSAFGPTSFHMPSQHQQLQQSQHHGSGGGGLFLNTHHSGGQQFAPPPPSAAANPLQMAHSPQGQGHTPMFGHPSSTSSSSSFGHASPYNNMMIPPGFIMYNQGPHHPMPPQHHPPHHGQQPSQQHFQPTAAASMMMNPFLNLPPSMLNGGGGVGLNPMPFSMGMPPPGGPSSIAAAKPPLKPHVPLARKPGTGEISSMLQSLLDEEAEKRDKKLERNRDSARESRKKQQKYVEVLEDGIQHLQIAKESLGRFRFGRSPPAQLDLLCGLRPSLPSFAVVMHASRQRRMLGHPKHPLLDKVFSALGRTLALLQASLLDMTMLWDAASNGLADVLRLSPTQQQQLDDLAAVVRRREMPRLALLVKAFKVLRRRAFELGAFAPSLDVYFRAVLTPDQLAKMVTWTEMNRSDLLRLQSTMTSDHYAKPMLVKS</sequence>
<feature type="region of interest" description="Disordered" evidence="6">
    <location>
        <begin position="386"/>
        <end position="410"/>
    </location>
</feature>
<feature type="region of interest" description="Disordered" evidence="6">
    <location>
        <begin position="490"/>
        <end position="513"/>
    </location>
</feature>
<keyword evidence="5" id="KW-0539">Nucleus</keyword>
<dbReference type="GO" id="GO:0016020">
    <property type="term" value="C:membrane"/>
    <property type="evidence" value="ECO:0007669"/>
    <property type="project" value="UniProtKB-SubCell"/>
</dbReference>
<protein>
    <recommendedName>
        <fullName evidence="7">BZIP domain-containing protein</fullName>
    </recommendedName>
</protein>
<feature type="compositionally biased region" description="Polar residues" evidence="6">
    <location>
        <begin position="280"/>
        <end position="289"/>
    </location>
</feature>
<dbReference type="GO" id="GO:0000981">
    <property type="term" value="F:DNA-binding transcription factor activity, RNA polymerase II-specific"/>
    <property type="evidence" value="ECO:0007669"/>
    <property type="project" value="TreeGrafter"/>
</dbReference>
<evidence type="ECO:0000313" key="8">
    <source>
        <dbReference type="EMBL" id="RQM26796.1"/>
    </source>
</evidence>
<dbReference type="GO" id="GO:0000978">
    <property type="term" value="F:RNA polymerase II cis-regulatory region sequence-specific DNA binding"/>
    <property type="evidence" value="ECO:0007669"/>
    <property type="project" value="TreeGrafter"/>
</dbReference>
<dbReference type="SMART" id="SM00338">
    <property type="entry name" value="BRLZ"/>
    <property type="match status" value="1"/>
</dbReference>
<comment type="subcellular location">
    <subcellularLocation>
        <location evidence="1">Membrane</location>
        <topology evidence="1">Single-pass membrane protein</topology>
    </subcellularLocation>
</comment>
<dbReference type="SUPFAM" id="SSF57959">
    <property type="entry name" value="Leucine zipper domain"/>
    <property type="match status" value="1"/>
</dbReference>
<dbReference type="EMBL" id="MZMZ02002227">
    <property type="protein sequence ID" value="RQM26796.1"/>
    <property type="molecule type" value="Genomic_DNA"/>
</dbReference>
<proteinExistence type="predicted"/>
<dbReference type="PANTHER" id="PTHR46164:SF3">
    <property type="entry name" value="ATF6, ISOFORM C"/>
    <property type="match status" value="1"/>
</dbReference>
<evidence type="ECO:0000313" key="9">
    <source>
        <dbReference type="Proteomes" id="UP000284702"/>
    </source>
</evidence>
<dbReference type="InterPro" id="IPR051882">
    <property type="entry name" value="ATF_bZIP_TF"/>
</dbReference>
<dbReference type="InterPro" id="IPR046347">
    <property type="entry name" value="bZIP_sf"/>
</dbReference>
<keyword evidence="2" id="KW-0805">Transcription regulation</keyword>
<feature type="region of interest" description="Disordered" evidence="6">
    <location>
        <begin position="141"/>
        <end position="217"/>
    </location>
</feature>
<organism evidence="8 9">
    <name type="scientific">Aphanomyces astaci</name>
    <name type="common">Crayfish plague agent</name>
    <dbReference type="NCBI Taxonomy" id="112090"/>
    <lineage>
        <taxon>Eukaryota</taxon>
        <taxon>Sar</taxon>
        <taxon>Stramenopiles</taxon>
        <taxon>Oomycota</taxon>
        <taxon>Saprolegniomycetes</taxon>
        <taxon>Saprolegniales</taxon>
        <taxon>Verrucalvaceae</taxon>
        <taxon>Aphanomyces</taxon>
    </lineage>
</organism>
<evidence type="ECO:0000256" key="2">
    <source>
        <dbReference type="ARBA" id="ARBA00023015"/>
    </source>
</evidence>
<dbReference type="PANTHER" id="PTHR46164">
    <property type="entry name" value="ATF6, ISOFORM C"/>
    <property type="match status" value="1"/>
</dbReference>
<accession>A0A3R7YS02</accession>
<dbReference type="AlphaFoldDB" id="A0A3R7YS02"/>
<feature type="compositionally biased region" description="Low complexity" evidence="6">
    <location>
        <begin position="153"/>
        <end position="168"/>
    </location>
</feature>
<evidence type="ECO:0000256" key="3">
    <source>
        <dbReference type="ARBA" id="ARBA00023125"/>
    </source>
</evidence>
<feature type="region of interest" description="Disordered" evidence="6">
    <location>
        <begin position="269"/>
        <end position="371"/>
    </location>
</feature>
<feature type="compositionally biased region" description="Low complexity" evidence="6">
    <location>
        <begin position="195"/>
        <end position="207"/>
    </location>
</feature>
<comment type="caution">
    <text evidence="8">The sequence shown here is derived from an EMBL/GenBank/DDBJ whole genome shotgun (WGS) entry which is preliminary data.</text>
</comment>
<dbReference type="Pfam" id="PF00170">
    <property type="entry name" value="bZIP_1"/>
    <property type="match status" value="1"/>
</dbReference>
<dbReference type="GO" id="GO:0005634">
    <property type="term" value="C:nucleus"/>
    <property type="evidence" value="ECO:0007669"/>
    <property type="project" value="TreeGrafter"/>
</dbReference>
<evidence type="ECO:0000256" key="6">
    <source>
        <dbReference type="SAM" id="MobiDB-lite"/>
    </source>
</evidence>
<evidence type="ECO:0000259" key="7">
    <source>
        <dbReference type="PROSITE" id="PS00036"/>
    </source>
</evidence>
<feature type="compositionally biased region" description="Low complexity" evidence="6">
    <location>
        <begin position="297"/>
        <end position="308"/>
    </location>
</feature>
<evidence type="ECO:0000256" key="1">
    <source>
        <dbReference type="ARBA" id="ARBA00004167"/>
    </source>
</evidence>
<dbReference type="VEuPathDB" id="FungiDB:H257_11598"/>
<feature type="compositionally biased region" description="Low complexity" evidence="6">
    <location>
        <begin position="401"/>
        <end position="410"/>
    </location>
</feature>